<proteinExistence type="predicted"/>
<evidence type="ECO:0000313" key="1">
    <source>
        <dbReference type="EMBL" id="JAA83863.1"/>
    </source>
</evidence>
<sequence length="81" mass="9637">MGYCFVLWVVIRDKGYVRMFSDRSGVGIGSAKGELNNKRFFLNETLWIGRARYLWRPTLRRNHWLPLAINLFEINIQTLTF</sequence>
<organism evidence="1">
    <name type="scientific">Pararge aegeria</name>
    <name type="common">speckled wood butterfly</name>
    <dbReference type="NCBI Taxonomy" id="116150"/>
    <lineage>
        <taxon>Eukaryota</taxon>
        <taxon>Metazoa</taxon>
        <taxon>Ecdysozoa</taxon>
        <taxon>Arthropoda</taxon>
        <taxon>Hexapoda</taxon>
        <taxon>Insecta</taxon>
        <taxon>Pterygota</taxon>
        <taxon>Neoptera</taxon>
        <taxon>Endopterygota</taxon>
        <taxon>Lepidoptera</taxon>
        <taxon>Glossata</taxon>
        <taxon>Ditrysia</taxon>
        <taxon>Papilionoidea</taxon>
        <taxon>Nymphalidae</taxon>
        <taxon>Satyrinae</taxon>
        <taxon>Satyrini</taxon>
        <taxon>Parargina</taxon>
        <taxon>Pararge</taxon>
    </lineage>
</organism>
<reference evidence="1" key="1">
    <citation type="journal article" date="2013" name="BMC Genomics">
        <title>Unscrambling butterfly oogenesis.</title>
        <authorList>
            <person name="Carter J.M."/>
            <person name="Baker S.C."/>
            <person name="Pink R."/>
            <person name="Carter D.R."/>
            <person name="Collins A."/>
            <person name="Tomlin J."/>
            <person name="Gibbs M."/>
            <person name="Breuker C.J."/>
        </authorList>
    </citation>
    <scope>NUCLEOTIDE SEQUENCE</scope>
    <source>
        <tissue evidence="1">Ovary</tissue>
    </source>
</reference>
<reference evidence="1" key="2">
    <citation type="submission" date="2013-05" db="EMBL/GenBank/DDBJ databases">
        <authorList>
            <person name="Carter J.-M."/>
            <person name="Baker S.C."/>
            <person name="Pink R."/>
            <person name="Carter D.R.F."/>
            <person name="Collins A."/>
            <person name="Tomlin J."/>
            <person name="Gibbs M."/>
            <person name="Breuker C.J."/>
        </authorList>
    </citation>
    <scope>NUCLEOTIDE SEQUENCE</scope>
    <source>
        <tissue evidence="1">Ovary</tissue>
    </source>
</reference>
<dbReference type="AlphaFoldDB" id="S4P5C8"/>
<name>S4P5C8_9NEOP</name>
<protein>
    <submittedName>
        <fullName evidence="1">Uncharacterized protein</fullName>
    </submittedName>
</protein>
<dbReference type="EMBL" id="GAIX01008697">
    <property type="protein sequence ID" value="JAA83863.1"/>
    <property type="molecule type" value="Transcribed_RNA"/>
</dbReference>
<accession>S4P5C8</accession>